<dbReference type="RefSeq" id="WP_128767372.1">
    <property type="nucleotide sequence ID" value="NZ_RXOC01000001.1"/>
</dbReference>
<proteinExistence type="predicted"/>
<dbReference type="GO" id="GO:0016740">
    <property type="term" value="F:transferase activity"/>
    <property type="evidence" value="ECO:0007669"/>
    <property type="project" value="UniProtKB-KW"/>
</dbReference>
<protein>
    <submittedName>
        <fullName evidence="1">Amidinotransferase</fullName>
    </submittedName>
</protein>
<evidence type="ECO:0000313" key="1">
    <source>
        <dbReference type="EMBL" id="RXF72187.1"/>
    </source>
</evidence>
<dbReference type="PANTHER" id="PTHR43224">
    <property type="entry name" value="AMIDINOTRANSFERASE"/>
    <property type="match status" value="1"/>
</dbReference>
<dbReference type="Proteomes" id="UP000290848">
    <property type="component" value="Unassembled WGS sequence"/>
</dbReference>
<keyword evidence="1" id="KW-0808">Transferase</keyword>
<dbReference type="SUPFAM" id="SSF55909">
    <property type="entry name" value="Pentein"/>
    <property type="match status" value="1"/>
</dbReference>
<dbReference type="PANTHER" id="PTHR43224:SF1">
    <property type="entry name" value="AMIDINOTRANSFERASE"/>
    <property type="match status" value="1"/>
</dbReference>
<reference evidence="1 2" key="1">
    <citation type="submission" date="2018-12" db="EMBL/GenBank/DDBJ databases">
        <title>The Draft Genome Sequence of the Soil Bacterium Pedobacter tournemirensis R1.</title>
        <authorList>
            <person name="He J."/>
        </authorList>
    </citation>
    <scope>NUCLEOTIDE SEQUENCE [LARGE SCALE GENOMIC DNA]</scope>
    <source>
        <strain evidence="1 2">R1</strain>
    </source>
</reference>
<dbReference type="NCBIfam" id="NF046062">
    <property type="entry name" value="citrull_CtlX"/>
    <property type="match status" value="1"/>
</dbReference>
<dbReference type="Pfam" id="PF19420">
    <property type="entry name" value="DDAH_eukar"/>
    <property type="match status" value="1"/>
</dbReference>
<name>A0A4Q0MFC8_9SPHI</name>
<gene>
    <name evidence="1" type="ORF">EKH83_00220</name>
</gene>
<organism evidence="1 2">
    <name type="scientific">Arcticibacter tournemirensis</name>
    <dbReference type="NCBI Taxonomy" id="699437"/>
    <lineage>
        <taxon>Bacteria</taxon>
        <taxon>Pseudomonadati</taxon>
        <taxon>Bacteroidota</taxon>
        <taxon>Sphingobacteriia</taxon>
        <taxon>Sphingobacteriales</taxon>
        <taxon>Sphingobacteriaceae</taxon>
        <taxon>Arcticibacter</taxon>
    </lineage>
</organism>
<dbReference type="AlphaFoldDB" id="A0A4Q0MFC8"/>
<dbReference type="Gene3D" id="3.75.10.10">
    <property type="entry name" value="L-arginine/glycine Amidinotransferase, Chain A"/>
    <property type="match status" value="1"/>
</dbReference>
<comment type="caution">
    <text evidence="1">The sequence shown here is derived from an EMBL/GenBank/DDBJ whole genome shotgun (WGS) entry which is preliminary data.</text>
</comment>
<dbReference type="PIRSF" id="PIRSF028188">
    <property type="entry name" value="Amdntrnsf_FN0238"/>
    <property type="match status" value="1"/>
</dbReference>
<sequence length="304" mass="34599">MQTTSSIFMVRPVKFDFNQETAHSNAFQRRLPGYLNVQDAAVQEFDNFAEILKSNDIDVVVFEDTPEPHTPDSIFPNNWISTHEDGSVYLYPMEAENRRYERRTDLIRALGSRFLIKELRDLSYFEDQNRYLEGTGSMVLDRDNKIAYACLSPRTDTVVLKKFAELSGYSIVCFHALDNQGKAIYHTNVMMCVGAEFVLICTEAIKEEIEKKLLINTIHSTGKQIIEITLAQISKFAGNILQLKNRKNEDLIVLSEQAFQALNDKQIDQLSKYGRLIHIPLNTIETAGGGSARCMIAEIHLPNL</sequence>
<dbReference type="EMBL" id="RXOC01000001">
    <property type="protein sequence ID" value="RXF72187.1"/>
    <property type="molecule type" value="Genomic_DNA"/>
</dbReference>
<evidence type="ECO:0000313" key="2">
    <source>
        <dbReference type="Proteomes" id="UP000290848"/>
    </source>
</evidence>
<dbReference type="InterPro" id="IPR014541">
    <property type="entry name" value="Amdntrnsf_FN0238"/>
</dbReference>
<accession>A0A4Q0MFC8</accession>